<gene>
    <name evidence="6" type="ORF">AMON00008_LOCUS45988</name>
</gene>
<sequence>MAASAPAEPPRDRRRVLVIGGGFAGLAAARDLRSQFRVTVVDAKEYFEFTPGILRAYCKPGHWDSLIFVYHEVLERRFGIGFIWGEVTRLEPAAKCAHVKTMFAEEEDIVPYDFCLVTCGCNFNQYSPTGESPWSPTVQGQDRPDSEFRHLDERFLEGRRRRILEEHHSLQYLNDRHAKVLVVGAGYMGVEWACELRHFFPGICVTITDFLPRCLGPLPQDASAYCEEYMRSLGVETVYSVKYDKDSPAYWERVRLPNGADKTYVLSGVKSSSHFMPKEVKSDKGPGSGGWITVNRYLQVVKRQGEKWGEGVVFAFGDCMAYYAKTASEAPAAQRDAPPVPKTAYSAEQQAVHACRNIRALDHQRYGGSLRLAGCLPLPAALFPGAAKLRSTWYPWGAGIFAISLGPEDGCVVLGLDGSRDSGRLWSHGLVAAAQKELIETTKVAQCRGDHHLSSFIWHWIHHCPVNLVGHGPTFSCLAP</sequence>
<proteinExistence type="inferred from homology"/>
<protein>
    <recommendedName>
        <fullName evidence="5">FAD/NAD(P)-binding domain-containing protein</fullName>
    </recommendedName>
</protein>
<keyword evidence="4" id="KW-0560">Oxidoreductase</keyword>
<dbReference type="EMBL" id="HBNR01065120">
    <property type="protein sequence ID" value="CAE4636601.1"/>
    <property type="molecule type" value="Transcribed_RNA"/>
</dbReference>
<evidence type="ECO:0000256" key="2">
    <source>
        <dbReference type="ARBA" id="ARBA00022630"/>
    </source>
</evidence>
<dbReference type="GO" id="GO:0005737">
    <property type="term" value="C:cytoplasm"/>
    <property type="evidence" value="ECO:0007669"/>
    <property type="project" value="TreeGrafter"/>
</dbReference>
<dbReference type="PANTHER" id="PTHR43735:SF3">
    <property type="entry name" value="FERROPTOSIS SUPPRESSOR PROTEIN 1"/>
    <property type="match status" value="1"/>
</dbReference>
<organism evidence="6">
    <name type="scientific">Alexandrium monilatum</name>
    <dbReference type="NCBI Taxonomy" id="311494"/>
    <lineage>
        <taxon>Eukaryota</taxon>
        <taxon>Sar</taxon>
        <taxon>Alveolata</taxon>
        <taxon>Dinophyceae</taxon>
        <taxon>Gonyaulacales</taxon>
        <taxon>Pyrocystaceae</taxon>
        <taxon>Alexandrium</taxon>
    </lineage>
</organism>
<dbReference type="PANTHER" id="PTHR43735">
    <property type="entry name" value="APOPTOSIS-INDUCING FACTOR 1"/>
    <property type="match status" value="1"/>
</dbReference>
<evidence type="ECO:0000313" key="6">
    <source>
        <dbReference type="EMBL" id="CAE4636601.1"/>
    </source>
</evidence>
<dbReference type="PRINTS" id="PR00368">
    <property type="entry name" value="FADPNR"/>
</dbReference>
<dbReference type="Pfam" id="PF07992">
    <property type="entry name" value="Pyr_redox_2"/>
    <property type="match status" value="1"/>
</dbReference>
<accession>A0A7S4S6Z1</accession>
<evidence type="ECO:0000256" key="4">
    <source>
        <dbReference type="ARBA" id="ARBA00023002"/>
    </source>
</evidence>
<dbReference type="InterPro" id="IPR023753">
    <property type="entry name" value="FAD/NAD-binding_dom"/>
</dbReference>
<dbReference type="PRINTS" id="PR00411">
    <property type="entry name" value="PNDRDTASEI"/>
</dbReference>
<feature type="domain" description="FAD/NAD(P)-binding" evidence="5">
    <location>
        <begin position="15"/>
        <end position="349"/>
    </location>
</feature>
<dbReference type="GO" id="GO:0004174">
    <property type="term" value="F:electron-transferring-flavoprotein dehydrogenase activity"/>
    <property type="evidence" value="ECO:0007669"/>
    <property type="project" value="TreeGrafter"/>
</dbReference>
<dbReference type="SUPFAM" id="SSF51905">
    <property type="entry name" value="FAD/NAD(P)-binding domain"/>
    <property type="match status" value="2"/>
</dbReference>
<dbReference type="Gene3D" id="3.50.50.100">
    <property type="match status" value="1"/>
</dbReference>
<evidence type="ECO:0000256" key="3">
    <source>
        <dbReference type="ARBA" id="ARBA00022827"/>
    </source>
</evidence>
<comment type="similarity">
    <text evidence="1">Belongs to the FAD-dependent oxidoreductase family.</text>
</comment>
<evidence type="ECO:0000256" key="1">
    <source>
        <dbReference type="ARBA" id="ARBA00006442"/>
    </source>
</evidence>
<reference evidence="6" key="1">
    <citation type="submission" date="2021-01" db="EMBL/GenBank/DDBJ databases">
        <authorList>
            <person name="Corre E."/>
            <person name="Pelletier E."/>
            <person name="Niang G."/>
            <person name="Scheremetjew M."/>
            <person name="Finn R."/>
            <person name="Kale V."/>
            <person name="Holt S."/>
            <person name="Cochrane G."/>
            <person name="Meng A."/>
            <person name="Brown T."/>
            <person name="Cohen L."/>
        </authorList>
    </citation>
    <scope>NUCLEOTIDE SEQUENCE</scope>
    <source>
        <strain evidence="6">CCMP3105</strain>
    </source>
</reference>
<evidence type="ECO:0000259" key="5">
    <source>
        <dbReference type="Pfam" id="PF07992"/>
    </source>
</evidence>
<dbReference type="AlphaFoldDB" id="A0A7S4S6Z1"/>
<name>A0A7S4S6Z1_9DINO</name>
<dbReference type="GO" id="GO:0050660">
    <property type="term" value="F:flavin adenine dinucleotide binding"/>
    <property type="evidence" value="ECO:0007669"/>
    <property type="project" value="TreeGrafter"/>
</dbReference>
<keyword evidence="3" id="KW-0274">FAD</keyword>
<keyword evidence="2" id="KW-0285">Flavoprotein</keyword>
<dbReference type="InterPro" id="IPR036188">
    <property type="entry name" value="FAD/NAD-bd_sf"/>
</dbReference>